<dbReference type="Pfam" id="PF26102">
    <property type="entry name" value="Ig_SPL7"/>
    <property type="match status" value="1"/>
</dbReference>
<dbReference type="PANTHER" id="PTHR31251">
    <property type="entry name" value="SQUAMOSA PROMOTER-BINDING-LIKE PROTEIN 4"/>
    <property type="match status" value="1"/>
</dbReference>
<comment type="caution">
    <text evidence="7">The sequence shown here is derived from an EMBL/GenBank/DDBJ whole genome shotgun (WGS) entry which is preliminary data.</text>
</comment>
<evidence type="ECO:0000256" key="4">
    <source>
        <dbReference type="PROSITE-ProRule" id="PRU00470"/>
    </source>
</evidence>
<dbReference type="PANTHER" id="PTHR31251:SF108">
    <property type="entry name" value="SQUAMOSA PROMOTER-BINDING-LIKE PROTEIN 7"/>
    <property type="match status" value="1"/>
</dbReference>
<evidence type="ECO:0000256" key="1">
    <source>
        <dbReference type="ARBA" id="ARBA00022723"/>
    </source>
</evidence>
<keyword evidence="2 4" id="KW-0863">Zinc-finger</keyword>
<feature type="region of interest" description="Disordered" evidence="5">
    <location>
        <begin position="1"/>
        <end position="29"/>
    </location>
</feature>
<dbReference type="GO" id="GO:0005634">
    <property type="term" value="C:nucleus"/>
    <property type="evidence" value="ECO:0007669"/>
    <property type="project" value="InterPro"/>
</dbReference>
<keyword evidence="1" id="KW-0479">Metal-binding</keyword>
<dbReference type="Proteomes" id="UP000436088">
    <property type="component" value="Unassembled WGS sequence"/>
</dbReference>
<dbReference type="AlphaFoldDB" id="A0A6A3CZ51"/>
<gene>
    <name evidence="7" type="ORF">F3Y22_tig00002054pilonHSYRG00007</name>
</gene>
<dbReference type="InterPro" id="IPR044817">
    <property type="entry name" value="SBP-like"/>
</dbReference>
<dbReference type="PROSITE" id="PS51141">
    <property type="entry name" value="ZF_SBP"/>
    <property type="match status" value="1"/>
</dbReference>
<evidence type="ECO:0000256" key="3">
    <source>
        <dbReference type="ARBA" id="ARBA00022833"/>
    </source>
</evidence>
<dbReference type="InterPro" id="IPR004333">
    <property type="entry name" value="SBP_dom"/>
</dbReference>
<proteinExistence type="predicted"/>
<keyword evidence="8" id="KW-1185">Reference proteome</keyword>
<dbReference type="GO" id="GO:0008270">
    <property type="term" value="F:zinc ion binding"/>
    <property type="evidence" value="ECO:0007669"/>
    <property type="project" value="UniProtKB-KW"/>
</dbReference>
<dbReference type="Pfam" id="PF03110">
    <property type="entry name" value="SBP"/>
    <property type="match status" value="1"/>
</dbReference>
<evidence type="ECO:0000256" key="2">
    <source>
        <dbReference type="ARBA" id="ARBA00022771"/>
    </source>
</evidence>
<dbReference type="Gene3D" id="4.10.1100.10">
    <property type="entry name" value="Transcription factor, SBP-box domain"/>
    <property type="match status" value="1"/>
</dbReference>
<evidence type="ECO:0000259" key="6">
    <source>
        <dbReference type="PROSITE" id="PS51141"/>
    </source>
</evidence>
<organism evidence="7 8">
    <name type="scientific">Hibiscus syriacus</name>
    <name type="common">Rose of Sharon</name>
    <dbReference type="NCBI Taxonomy" id="106335"/>
    <lineage>
        <taxon>Eukaryota</taxon>
        <taxon>Viridiplantae</taxon>
        <taxon>Streptophyta</taxon>
        <taxon>Embryophyta</taxon>
        <taxon>Tracheophyta</taxon>
        <taxon>Spermatophyta</taxon>
        <taxon>Magnoliopsida</taxon>
        <taxon>eudicotyledons</taxon>
        <taxon>Gunneridae</taxon>
        <taxon>Pentapetalae</taxon>
        <taxon>rosids</taxon>
        <taxon>malvids</taxon>
        <taxon>Malvales</taxon>
        <taxon>Malvaceae</taxon>
        <taxon>Malvoideae</taxon>
        <taxon>Hibiscus</taxon>
    </lineage>
</organism>
<dbReference type="InterPro" id="IPR036893">
    <property type="entry name" value="SBP_sf"/>
</dbReference>
<keyword evidence="3" id="KW-0862">Zinc</keyword>
<sequence length="994" mass="112034">MEQDPSPATLTSRAHNSSEDRDMDFPVTGADPTSSIWDWGDLLELTTNDCFPISFDYYSLSPPPLEPPAAKPNTVPAADRVRKRDPRMTCSNFIAGQVPCAFLEFDAQLEKLEEEETGAPGKKRARTGRSGSVTYRCQVPGCEVDISELKGYHRRHRICLRCANSSTVLIDGETKRYCQQCGKFHLLSDFDEGKRSCRRKLERHNIRRRRKPAGSMTAVNKESRDAVQNGSNLSCQIIEEEPAFESEDGLVSAHCSAPALENIHNDSVVTLIDNETDGGKDDFKFSNSVSYSDSRLHTHPCALQAGSHSSFMIGIRQNSREDFGTNLHPSWLHYLDCVYFDAKEYVDEGNGSIKWLSENPMTYLHDFVFRPGRMLFGRGFMTIYLNNMILRTRKDGTSMVKIDAELQAPRLHYVHLSYFEAGKTMEFVACGSNLLHPKFQFLVSFAGRYLPNDYHVVSSHVHSKEGSPSCDHQLYKIYVPQTEPNLYGPAFIEVENQYGLSNFIPILIGDKEVCPEMKSIQQRFDASASRQGSKFSATGSFFESCEASTLRQRAYSELVLDIAWLLREPKLGIFQETKASSQIQRFNRLLSFLIQNKSTVILKKILQNLKIVVGKMGFNGANDSDIMLLQKYMDNARDILRDDELQKGEIPECRSEYIERERNQLSQSSFENDEPSVVSNFLRDMSDSGVVTVKEGWPLRREVESIRWGMIPFVVKFCVAACVHDSLRREVETASGPSVVKLSLLKLALELGNCLLTVSRPFAVKLSLCCLESNILRFEIQVSCIAPSPISSVVKLKLALKLTNCLLTVSCPFTVKLSLCCLESNILHCEVEIDSESCLLTISRPFAVKLNLCCLESNIIHCEVEIGTISSVVELKSWMCGYDILRRGVEIADGLFIVKLSLDLNIIRREVEIQVLNVAGRHDFLRCEVENIDDPFIVKFGFELDIIRREVEIYSRTNCVASSSISFVAKLKLALAKTYKVMHICDGCNALRYA</sequence>
<dbReference type="GO" id="GO:0003677">
    <property type="term" value="F:DNA binding"/>
    <property type="evidence" value="ECO:0007669"/>
    <property type="project" value="InterPro"/>
</dbReference>
<feature type="domain" description="SBP-type" evidence="6">
    <location>
        <begin position="134"/>
        <end position="211"/>
    </location>
</feature>
<evidence type="ECO:0000313" key="8">
    <source>
        <dbReference type="Proteomes" id="UP000436088"/>
    </source>
</evidence>
<reference evidence="7" key="1">
    <citation type="submission" date="2019-09" db="EMBL/GenBank/DDBJ databases">
        <title>Draft genome information of white flower Hibiscus syriacus.</title>
        <authorList>
            <person name="Kim Y.-M."/>
        </authorList>
    </citation>
    <scope>NUCLEOTIDE SEQUENCE [LARGE SCALE GENOMIC DNA]</scope>
    <source>
        <strain evidence="7">YM2019G1</strain>
    </source>
</reference>
<name>A0A6A3CZ51_HIBSY</name>
<accession>A0A6A3CZ51</accession>
<evidence type="ECO:0000313" key="7">
    <source>
        <dbReference type="EMBL" id="KAE8732461.1"/>
    </source>
</evidence>
<evidence type="ECO:0000256" key="5">
    <source>
        <dbReference type="SAM" id="MobiDB-lite"/>
    </source>
</evidence>
<dbReference type="SUPFAM" id="SSF103612">
    <property type="entry name" value="SBT domain"/>
    <property type="match status" value="1"/>
</dbReference>
<dbReference type="EMBL" id="VEPZ02000155">
    <property type="protein sequence ID" value="KAE8732461.1"/>
    <property type="molecule type" value="Genomic_DNA"/>
</dbReference>
<feature type="compositionally biased region" description="Polar residues" evidence="5">
    <location>
        <begin position="1"/>
        <end position="15"/>
    </location>
</feature>
<protein>
    <submittedName>
        <fullName evidence="7">Squamosa promoter-binding-like protein 8</fullName>
    </submittedName>
</protein>